<dbReference type="PANTHER" id="PTHR32309">
    <property type="entry name" value="TYROSINE-PROTEIN KINASE"/>
    <property type="match status" value="1"/>
</dbReference>
<keyword evidence="6 13" id="KW-0812">Transmembrane</keyword>
<dbReference type="AlphaFoldDB" id="A0A143YNP4"/>
<evidence type="ECO:0000256" key="13">
    <source>
        <dbReference type="SAM" id="Phobius"/>
    </source>
</evidence>
<comment type="subcellular location">
    <subcellularLocation>
        <location evidence="1">Cell membrane</location>
        <topology evidence="1">Multi-pass membrane protein</topology>
    </subcellularLocation>
</comment>
<feature type="domain" description="Polysaccharide chain length determinant N-terminal" evidence="14">
    <location>
        <begin position="3"/>
        <end position="93"/>
    </location>
</feature>
<comment type="similarity">
    <text evidence="3">Belongs to the CpsC/CapA family.</text>
</comment>
<evidence type="ECO:0000256" key="1">
    <source>
        <dbReference type="ARBA" id="ARBA00004651"/>
    </source>
</evidence>
<keyword evidence="7" id="KW-0972">Capsule biogenesis/degradation</keyword>
<dbReference type="STRING" id="640938.TR210_1196"/>
<dbReference type="GO" id="GO:0004713">
    <property type="term" value="F:protein tyrosine kinase activity"/>
    <property type="evidence" value="ECO:0007669"/>
    <property type="project" value="TreeGrafter"/>
</dbReference>
<protein>
    <recommendedName>
        <fullName evidence="4">Capsular polysaccharide biosynthesis protein CpsC</fullName>
    </recommendedName>
</protein>
<evidence type="ECO:0000256" key="5">
    <source>
        <dbReference type="ARBA" id="ARBA00022475"/>
    </source>
</evidence>
<dbReference type="PANTHER" id="PTHR32309:SF13">
    <property type="entry name" value="FERRIC ENTEROBACTIN TRANSPORT PROTEIN FEPE"/>
    <property type="match status" value="1"/>
</dbReference>
<dbReference type="InterPro" id="IPR050445">
    <property type="entry name" value="Bact_polysacc_biosynth/exp"/>
</dbReference>
<accession>A0A143YNP4</accession>
<dbReference type="EMBL" id="FNYT01000006">
    <property type="protein sequence ID" value="SEJ00667.1"/>
    <property type="molecule type" value="Genomic_DNA"/>
</dbReference>
<evidence type="ECO:0000256" key="4">
    <source>
        <dbReference type="ARBA" id="ARBA00020739"/>
    </source>
</evidence>
<dbReference type="Pfam" id="PF13807">
    <property type="entry name" value="GNVR"/>
    <property type="match status" value="1"/>
</dbReference>
<evidence type="ECO:0000259" key="15">
    <source>
        <dbReference type="Pfam" id="PF13807"/>
    </source>
</evidence>
<reference evidence="16 18" key="1">
    <citation type="submission" date="2016-02" db="EMBL/GenBank/DDBJ databases">
        <authorList>
            <person name="Wen L."/>
            <person name="He K."/>
            <person name="Yang H."/>
        </authorList>
    </citation>
    <scope>NUCLEOTIDE SEQUENCE [LARGE SCALE GENOMIC DNA]</scope>
    <source>
        <strain evidence="16">Trichococcus_R210</strain>
    </source>
</reference>
<comment type="function">
    <text evidence="11">Required for CpsD phosphorylation. Involved in the regulation of capsular polysaccharide biosynthesis. May be part of a complex that directs the coordinated polymerization and export to the cell surface of the capsular polysaccharide.</text>
</comment>
<evidence type="ECO:0000313" key="17">
    <source>
        <dbReference type="EMBL" id="SEJ00667.1"/>
    </source>
</evidence>
<dbReference type="GO" id="GO:0005886">
    <property type="term" value="C:plasma membrane"/>
    <property type="evidence" value="ECO:0007669"/>
    <property type="project" value="UniProtKB-SubCell"/>
</dbReference>
<feature type="domain" description="Tyrosine-protein kinase G-rich" evidence="15">
    <location>
        <begin position="149"/>
        <end position="194"/>
    </location>
</feature>
<evidence type="ECO:0000256" key="8">
    <source>
        <dbReference type="ARBA" id="ARBA00022989"/>
    </source>
</evidence>
<evidence type="ECO:0000313" key="16">
    <source>
        <dbReference type="EMBL" id="CZQ94141.1"/>
    </source>
</evidence>
<evidence type="ECO:0000256" key="11">
    <source>
        <dbReference type="ARBA" id="ARBA00045736"/>
    </source>
</evidence>
<evidence type="ECO:0000313" key="19">
    <source>
        <dbReference type="Proteomes" id="UP000199280"/>
    </source>
</evidence>
<dbReference type="RefSeq" id="WP_068622577.1">
    <property type="nucleotide sequence ID" value="NZ_FJNB01000007.1"/>
</dbReference>
<keyword evidence="8 13" id="KW-1133">Transmembrane helix</keyword>
<feature type="transmembrane region" description="Helical" evidence="13">
    <location>
        <begin position="20"/>
        <end position="44"/>
    </location>
</feature>
<feature type="region of interest" description="Disordered" evidence="12">
    <location>
        <begin position="265"/>
        <end position="313"/>
    </location>
</feature>
<name>A0A143YNP4_9LACT</name>
<dbReference type="Proteomes" id="UP000199280">
    <property type="component" value="Unassembled WGS sequence"/>
</dbReference>
<dbReference type="InterPro" id="IPR003856">
    <property type="entry name" value="LPS_length_determ_N"/>
</dbReference>
<organism evidence="16 18">
    <name type="scientific">Trichococcus ilyis</name>
    <dbReference type="NCBI Taxonomy" id="640938"/>
    <lineage>
        <taxon>Bacteria</taxon>
        <taxon>Bacillati</taxon>
        <taxon>Bacillota</taxon>
        <taxon>Bacilli</taxon>
        <taxon>Lactobacillales</taxon>
        <taxon>Carnobacteriaceae</taxon>
        <taxon>Trichococcus</taxon>
    </lineage>
</organism>
<evidence type="ECO:0000256" key="3">
    <source>
        <dbReference type="ARBA" id="ARBA00006683"/>
    </source>
</evidence>
<feature type="transmembrane region" description="Helical" evidence="13">
    <location>
        <begin position="175"/>
        <end position="195"/>
    </location>
</feature>
<evidence type="ECO:0000256" key="7">
    <source>
        <dbReference type="ARBA" id="ARBA00022903"/>
    </source>
</evidence>
<gene>
    <name evidence="17" type="ORF">SAMN05216375_10646</name>
    <name evidence="16" type="ORF">TR210_1196</name>
</gene>
<evidence type="ECO:0000256" key="2">
    <source>
        <dbReference type="ARBA" id="ARBA00005132"/>
    </source>
</evidence>
<evidence type="ECO:0000256" key="12">
    <source>
        <dbReference type="SAM" id="MobiDB-lite"/>
    </source>
</evidence>
<proteinExistence type="inferred from homology"/>
<dbReference type="EMBL" id="FJNB01000007">
    <property type="protein sequence ID" value="CZQ94141.1"/>
    <property type="molecule type" value="Genomic_DNA"/>
</dbReference>
<reference evidence="17 19" key="2">
    <citation type="submission" date="2016-10" db="EMBL/GenBank/DDBJ databases">
        <authorList>
            <person name="Varghese N."/>
            <person name="Submissions S."/>
        </authorList>
    </citation>
    <scope>NUCLEOTIDE SEQUENCE [LARGE SCALE GENOMIC DNA]</scope>
    <source>
        <strain evidence="17 19">DSM 22150</strain>
    </source>
</reference>
<evidence type="ECO:0000259" key="14">
    <source>
        <dbReference type="Pfam" id="PF02706"/>
    </source>
</evidence>
<evidence type="ECO:0000256" key="9">
    <source>
        <dbReference type="ARBA" id="ARBA00023136"/>
    </source>
</evidence>
<keyword evidence="5" id="KW-1003">Cell membrane</keyword>
<keyword evidence="19" id="KW-1185">Reference proteome</keyword>
<keyword evidence="9 13" id="KW-0472">Membrane</keyword>
<comment type="pathway">
    <text evidence="2">Capsule biogenesis; capsule polysaccharide biosynthesis.</text>
</comment>
<sequence length="343" mass="37574">MKEEVSLRDLMAIIRQRMIIILSFGAMGLILSAVYTFLIVTPMYDSTTQLLVNRTGDGTNSIQLNDINSNVQMINTYKDIIKGPVILDGVKEDLDLDYTVTELADMVVIDVNQDSQVFSLTVLGPNPEEAAEIANGIAATFQSAIFDIMNVENVSIISAAVVNSKPVSPVVVNNLLIGLGIGLLFGFGVALLRYAMAKTIDDYQFITQTIGWPNLGTISELNKEEQLAIVALQKQKLAATKTAKVAESAKEAIPKRILDGEMLSAAKEQPKRPSPRASIESDSDQEVKKESKKRPKQHSSSYSGMSRERLVTVADMSREKIGVILQNNDVIQEEDSGNKRGKR</sequence>
<dbReference type="Proteomes" id="UP000076878">
    <property type="component" value="Unassembled WGS sequence"/>
</dbReference>
<dbReference type="GO" id="GO:0000271">
    <property type="term" value="P:polysaccharide biosynthetic process"/>
    <property type="evidence" value="ECO:0007669"/>
    <property type="project" value="UniProtKB-KW"/>
</dbReference>
<evidence type="ECO:0000256" key="6">
    <source>
        <dbReference type="ARBA" id="ARBA00022692"/>
    </source>
</evidence>
<evidence type="ECO:0000256" key="10">
    <source>
        <dbReference type="ARBA" id="ARBA00023169"/>
    </source>
</evidence>
<dbReference type="OrthoDB" id="2360475at2"/>
<keyword evidence="10" id="KW-0270">Exopolysaccharide synthesis</keyword>
<dbReference type="Pfam" id="PF02706">
    <property type="entry name" value="Wzz"/>
    <property type="match status" value="1"/>
</dbReference>
<dbReference type="InterPro" id="IPR032807">
    <property type="entry name" value="GNVR"/>
</dbReference>
<evidence type="ECO:0000313" key="18">
    <source>
        <dbReference type="Proteomes" id="UP000076878"/>
    </source>
</evidence>